<dbReference type="PANTHER" id="PTHR38116:SF9">
    <property type="entry name" value="BZIP DOMAIN-CONTAINING PROTEIN"/>
    <property type="match status" value="1"/>
</dbReference>
<dbReference type="SUPFAM" id="SSF57959">
    <property type="entry name" value="Leucine zipper domain"/>
    <property type="match status" value="1"/>
</dbReference>
<organism evidence="3 4">
    <name type="scientific">Circinella minor</name>
    <dbReference type="NCBI Taxonomy" id="1195481"/>
    <lineage>
        <taxon>Eukaryota</taxon>
        <taxon>Fungi</taxon>
        <taxon>Fungi incertae sedis</taxon>
        <taxon>Mucoromycota</taxon>
        <taxon>Mucoromycotina</taxon>
        <taxon>Mucoromycetes</taxon>
        <taxon>Mucorales</taxon>
        <taxon>Lichtheimiaceae</taxon>
        <taxon>Circinella</taxon>
    </lineage>
</organism>
<feature type="region of interest" description="Disordered" evidence="1">
    <location>
        <begin position="276"/>
        <end position="305"/>
    </location>
</feature>
<feature type="domain" description="BZIP" evidence="2">
    <location>
        <begin position="47"/>
        <end position="61"/>
    </location>
</feature>
<dbReference type="GO" id="GO:0003700">
    <property type="term" value="F:DNA-binding transcription factor activity"/>
    <property type="evidence" value="ECO:0007669"/>
    <property type="project" value="InterPro"/>
</dbReference>
<evidence type="ECO:0000259" key="2">
    <source>
        <dbReference type="PROSITE" id="PS00036"/>
    </source>
</evidence>
<dbReference type="SMART" id="SM00338">
    <property type="entry name" value="BRLZ"/>
    <property type="match status" value="1"/>
</dbReference>
<dbReference type="Gene3D" id="1.20.5.170">
    <property type="match status" value="1"/>
</dbReference>
<comment type="caution">
    <text evidence="3">The sequence shown here is derived from an EMBL/GenBank/DDBJ whole genome shotgun (WGS) entry which is preliminary data.</text>
</comment>
<dbReference type="PANTHER" id="PTHR38116">
    <property type="entry name" value="CHROMOSOME 7, WHOLE GENOME SHOTGUN SEQUENCE"/>
    <property type="match status" value="1"/>
</dbReference>
<dbReference type="AlphaFoldDB" id="A0A8H7S3Q4"/>
<dbReference type="InterPro" id="IPR046347">
    <property type="entry name" value="bZIP_sf"/>
</dbReference>
<reference evidence="3 4" key="1">
    <citation type="submission" date="2020-12" db="EMBL/GenBank/DDBJ databases">
        <title>Metabolic potential, ecology and presence of endohyphal bacteria is reflected in genomic diversity of Mucoromycotina.</title>
        <authorList>
            <person name="Muszewska A."/>
            <person name="Okrasinska A."/>
            <person name="Steczkiewicz K."/>
            <person name="Drgas O."/>
            <person name="Orlowska M."/>
            <person name="Perlinska-Lenart U."/>
            <person name="Aleksandrzak-Piekarczyk T."/>
            <person name="Szatraj K."/>
            <person name="Zielenkiewicz U."/>
            <person name="Pilsyk S."/>
            <person name="Malc E."/>
            <person name="Mieczkowski P."/>
            <person name="Kruszewska J.S."/>
            <person name="Biernat P."/>
            <person name="Pawlowska J."/>
        </authorList>
    </citation>
    <scope>NUCLEOTIDE SEQUENCE [LARGE SCALE GENOMIC DNA]</scope>
    <source>
        <strain evidence="3 4">CBS 142.35</strain>
    </source>
</reference>
<dbReference type="CDD" id="cd14688">
    <property type="entry name" value="bZIP_YAP"/>
    <property type="match status" value="1"/>
</dbReference>
<evidence type="ECO:0000313" key="4">
    <source>
        <dbReference type="Proteomes" id="UP000646827"/>
    </source>
</evidence>
<sequence>MSSSSPDISFEHFDPSYELGNVDQNGQPVRPRKKPGRKPNPPSPAQRKAQNRAAQRAFRERKRREMQEAELNVKRSMYQRDQAIQEANMLRQKNEELLYENNYLKGFVLTLKLACMANRVDVPKFWDANKTDVYGSDHLTFSRTKGIPQSLEFFLDHQRHIISHSSSLSPSTSEKETSKNEDKDLLAKVSSSPPSTIQDLYSSLLDSTNNNNGKISTPLSSVSSPMSDPSDSTLTGLDVASIAPQLANHLENSFFQQLLSTDLVPRGQAGDLASLLTQHQQQQQQASLPSQPITNENNDNNDMDISVYLNDPMDTLFDNTANNTDTAKNVLTTTKDSDSLSSDTSSSETEESRQVKEEFVNSTIKTPSFCPKEAINRLRSLQNASKDPTLFTPTELQRTIPHDRRIDIIPWPPLRDHMILFQDFYDVDDMFDILIENAVFTGGEIGNPDCWLVPKRFLVKYWFLLPNHRPHKRTDDAVETVVNFGQQMLQMLNERKQMYINREQYSTHFPKQFDENIHKQSYHYHQRPSASIPPSFLETMNVFMTANNNIFAAS</sequence>
<feature type="region of interest" description="Disordered" evidence="1">
    <location>
        <begin position="1"/>
        <end position="61"/>
    </location>
</feature>
<accession>A0A8H7S3Q4</accession>
<dbReference type="InterPro" id="IPR021833">
    <property type="entry name" value="DUF3425"/>
</dbReference>
<dbReference type="Proteomes" id="UP000646827">
    <property type="component" value="Unassembled WGS sequence"/>
</dbReference>
<feature type="compositionally biased region" description="Low complexity" evidence="1">
    <location>
        <begin position="45"/>
        <end position="56"/>
    </location>
</feature>
<keyword evidence="4" id="KW-1185">Reference proteome</keyword>
<name>A0A8H7S3Q4_9FUNG</name>
<feature type="region of interest" description="Disordered" evidence="1">
    <location>
        <begin position="328"/>
        <end position="358"/>
    </location>
</feature>
<dbReference type="PROSITE" id="PS00036">
    <property type="entry name" value="BZIP_BASIC"/>
    <property type="match status" value="1"/>
</dbReference>
<evidence type="ECO:0000256" key="1">
    <source>
        <dbReference type="SAM" id="MobiDB-lite"/>
    </source>
</evidence>
<dbReference type="OrthoDB" id="125347at2759"/>
<feature type="compositionally biased region" description="Low complexity" evidence="1">
    <location>
        <begin position="276"/>
        <end position="292"/>
    </location>
</feature>
<proteinExistence type="predicted"/>
<protein>
    <recommendedName>
        <fullName evidence="2">BZIP domain-containing protein</fullName>
    </recommendedName>
</protein>
<feature type="compositionally biased region" description="Basic and acidic residues" evidence="1">
    <location>
        <begin position="173"/>
        <end position="186"/>
    </location>
</feature>
<gene>
    <name evidence="3" type="ORF">INT45_005184</name>
</gene>
<dbReference type="Pfam" id="PF11905">
    <property type="entry name" value="DUF3425"/>
    <property type="match status" value="1"/>
</dbReference>
<dbReference type="EMBL" id="JAEPRB010000104">
    <property type="protein sequence ID" value="KAG2221610.1"/>
    <property type="molecule type" value="Genomic_DNA"/>
</dbReference>
<feature type="region of interest" description="Disordered" evidence="1">
    <location>
        <begin position="165"/>
        <end position="194"/>
    </location>
</feature>
<dbReference type="InterPro" id="IPR004827">
    <property type="entry name" value="bZIP"/>
</dbReference>
<evidence type="ECO:0000313" key="3">
    <source>
        <dbReference type="EMBL" id="KAG2221610.1"/>
    </source>
</evidence>